<keyword evidence="2" id="KW-1133">Transmembrane helix</keyword>
<evidence type="ECO:0000256" key="1">
    <source>
        <dbReference type="SAM" id="MobiDB-lite"/>
    </source>
</evidence>
<evidence type="ECO:0000313" key="3">
    <source>
        <dbReference type="EnsemblPlants" id="Pp3c6_3040V3.2"/>
    </source>
</evidence>
<reference evidence="3" key="3">
    <citation type="submission" date="2020-12" db="UniProtKB">
        <authorList>
            <consortium name="EnsemblPlants"/>
        </authorList>
    </citation>
    <scope>IDENTIFICATION</scope>
</reference>
<feature type="transmembrane region" description="Helical" evidence="2">
    <location>
        <begin position="28"/>
        <end position="48"/>
    </location>
</feature>
<dbReference type="Gramene" id="Pp3c6_3040V3.2">
    <property type="protein sequence ID" value="Pp3c6_3040V3.2"/>
    <property type="gene ID" value="Pp3c6_3040"/>
</dbReference>
<keyword evidence="2" id="KW-0812">Transmembrane</keyword>
<evidence type="ECO:0000313" key="4">
    <source>
        <dbReference type="Proteomes" id="UP000006727"/>
    </source>
</evidence>
<organism evidence="3 4">
    <name type="scientific">Physcomitrium patens</name>
    <name type="common">Spreading-leaved earth moss</name>
    <name type="synonym">Physcomitrella patens</name>
    <dbReference type="NCBI Taxonomy" id="3218"/>
    <lineage>
        <taxon>Eukaryota</taxon>
        <taxon>Viridiplantae</taxon>
        <taxon>Streptophyta</taxon>
        <taxon>Embryophyta</taxon>
        <taxon>Bryophyta</taxon>
        <taxon>Bryophytina</taxon>
        <taxon>Bryopsida</taxon>
        <taxon>Funariidae</taxon>
        <taxon>Funariales</taxon>
        <taxon>Funariaceae</taxon>
        <taxon>Physcomitrium</taxon>
    </lineage>
</organism>
<name>A0A7I4E1T9_PHYPA</name>
<dbReference type="AlphaFoldDB" id="A0A7I4E1T9"/>
<accession>A0A7I4E1T9</accession>
<dbReference type="Proteomes" id="UP000006727">
    <property type="component" value="Chromosome 6"/>
</dbReference>
<feature type="transmembrane region" description="Helical" evidence="2">
    <location>
        <begin position="60"/>
        <end position="84"/>
    </location>
</feature>
<feature type="region of interest" description="Disordered" evidence="1">
    <location>
        <begin position="149"/>
        <end position="177"/>
    </location>
</feature>
<dbReference type="EnsemblPlants" id="Pp3c6_3040V3.2">
    <property type="protein sequence ID" value="Pp3c6_3040V3.2"/>
    <property type="gene ID" value="Pp3c6_3040"/>
</dbReference>
<dbReference type="PANTHER" id="PTHR31769">
    <property type="entry name" value="OS07G0462200 PROTEIN-RELATED"/>
    <property type="match status" value="1"/>
</dbReference>
<sequence length="177" mass="18828">MNGVQEYHVLLYKDICIYPDSPAQTTGLLAGLILLVAQMLVIATCACTCRWNDKKQVEGLNATIIGLGCILGCFASGLAAAFFASGSALSRPAERYRVREKTNTSADCAQPKFTTAIALLFVAVFLGFIFFVGIVQEARKGVLTTPLPQTATVPTADPENSSQTTDTTPPGPDRLPV</sequence>
<reference evidence="3 4" key="2">
    <citation type="journal article" date="2018" name="Plant J.">
        <title>The Physcomitrella patens chromosome-scale assembly reveals moss genome structure and evolution.</title>
        <authorList>
            <person name="Lang D."/>
            <person name="Ullrich K.K."/>
            <person name="Murat F."/>
            <person name="Fuchs J."/>
            <person name="Jenkins J."/>
            <person name="Haas F.B."/>
            <person name="Piednoel M."/>
            <person name="Gundlach H."/>
            <person name="Van Bel M."/>
            <person name="Meyberg R."/>
            <person name="Vives C."/>
            <person name="Morata J."/>
            <person name="Symeonidi A."/>
            <person name="Hiss M."/>
            <person name="Muchero W."/>
            <person name="Kamisugi Y."/>
            <person name="Saleh O."/>
            <person name="Blanc G."/>
            <person name="Decker E.L."/>
            <person name="van Gessel N."/>
            <person name="Grimwood J."/>
            <person name="Hayes R.D."/>
            <person name="Graham S.W."/>
            <person name="Gunter L.E."/>
            <person name="McDaniel S.F."/>
            <person name="Hoernstein S.N.W."/>
            <person name="Larsson A."/>
            <person name="Li F.W."/>
            <person name="Perroud P.F."/>
            <person name="Phillips J."/>
            <person name="Ranjan P."/>
            <person name="Rokshar D.S."/>
            <person name="Rothfels C.J."/>
            <person name="Schneider L."/>
            <person name="Shu S."/>
            <person name="Stevenson D.W."/>
            <person name="Thummler F."/>
            <person name="Tillich M."/>
            <person name="Villarreal Aguilar J.C."/>
            <person name="Widiez T."/>
            <person name="Wong G.K."/>
            <person name="Wymore A."/>
            <person name="Zhang Y."/>
            <person name="Zimmer A.D."/>
            <person name="Quatrano R.S."/>
            <person name="Mayer K.F.X."/>
            <person name="Goodstein D."/>
            <person name="Casacuberta J.M."/>
            <person name="Vandepoele K."/>
            <person name="Reski R."/>
            <person name="Cuming A.C."/>
            <person name="Tuskan G.A."/>
            <person name="Maumus F."/>
            <person name="Salse J."/>
            <person name="Schmutz J."/>
            <person name="Rensing S.A."/>
        </authorList>
    </citation>
    <scope>NUCLEOTIDE SEQUENCE [LARGE SCALE GENOMIC DNA]</scope>
    <source>
        <strain evidence="3 4">cv. Gransden 2004</strain>
    </source>
</reference>
<proteinExistence type="predicted"/>
<feature type="compositionally biased region" description="Polar residues" evidence="1">
    <location>
        <begin position="149"/>
        <end position="168"/>
    </location>
</feature>
<dbReference type="InterPro" id="IPR052222">
    <property type="entry name" value="DESIGUAL"/>
</dbReference>
<dbReference type="EMBL" id="ABEU02000006">
    <property type="status" value="NOT_ANNOTATED_CDS"/>
    <property type="molecule type" value="Genomic_DNA"/>
</dbReference>
<gene>
    <name evidence="3" type="primary">LOC112283641</name>
</gene>
<evidence type="ECO:0000256" key="2">
    <source>
        <dbReference type="SAM" id="Phobius"/>
    </source>
</evidence>
<feature type="transmembrane region" description="Helical" evidence="2">
    <location>
        <begin position="113"/>
        <end position="135"/>
    </location>
</feature>
<keyword evidence="4" id="KW-1185">Reference proteome</keyword>
<reference evidence="3 4" key="1">
    <citation type="journal article" date="2008" name="Science">
        <title>The Physcomitrella genome reveals evolutionary insights into the conquest of land by plants.</title>
        <authorList>
            <person name="Rensing S."/>
            <person name="Lang D."/>
            <person name="Zimmer A."/>
            <person name="Terry A."/>
            <person name="Salamov A."/>
            <person name="Shapiro H."/>
            <person name="Nishiyama T."/>
            <person name="Perroud P.-F."/>
            <person name="Lindquist E."/>
            <person name="Kamisugi Y."/>
            <person name="Tanahashi T."/>
            <person name="Sakakibara K."/>
            <person name="Fujita T."/>
            <person name="Oishi K."/>
            <person name="Shin-I T."/>
            <person name="Kuroki Y."/>
            <person name="Toyoda A."/>
            <person name="Suzuki Y."/>
            <person name="Hashimoto A."/>
            <person name="Yamaguchi K."/>
            <person name="Sugano A."/>
            <person name="Kohara Y."/>
            <person name="Fujiyama A."/>
            <person name="Anterola A."/>
            <person name="Aoki S."/>
            <person name="Ashton N."/>
            <person name="Barbazuk W.B."/>
            <person name="Barker E."/>
            <person name="Bennetzen J."/>
            <person name="Bezanilla M."/>
            <person name="Blankenship R."/>
            <person name="Cho S.H."/>
            <person name="Dutcher S."/>
            <person name="Estelle M."/>
            <person name="Fawcett J.A."/>
            <person name="Gundlach H."/>
            <person name="Hanada K."/>
            <person name="Heyl A."/>
            <person name="Hicks K.A."/>
            <person name="Hugh J."/>
            <person name="Lohr M."/>
            <person name="Mayer K."/>
            <person name="Melkozernov A."/>
            <person name="Murata T."/>
            <person name="Nelson D."/>
            <person name="Pils B."/>
            <person name="Prigge M."/>
            <person name="Reiss B."/>
            <person name="Renner T."/>
            <person name="Rombauts S."/>
            <person name="Rushton P."/>
            <person name="Sanderfoot A."/>
            <person name="Schween G."/>
            <person name="Shiu S.-H."/>
            <person name="Stueber K."/>
            <person name="Theodoulou F.L."/>
            <person name="Tu H."/>
            <person name="Van de Peer Y."/>
            <person name="Verrier P.J."/>
            <person name="Waters E."/>
            <person name="Wood A."/>
            <person name="Yang L."/>
            <person name="Cove D."/>
            <person name="Cuming A."/>
            <person name="Hasebe M."/>
            <person name="Lucas S."/>
            <person name="Mishler D.B."/>
            <person name="Reski R."/>
            <person name="Grigoriev I."/>
            <person name="Quatrano R.S."/>
            <person name="Boore J.L."/>
        </authorList>
    </citation>
    <scope>NUCLEOTIDE SEQUENCE [LARGE SCALE GENOMIC DNA]</scope>
    <source>
        <strain evidence="3 4">cv. Gransden 2004</strain>
    </source>
</reference>
<keyword evidence="2" id="KW-0472">Membrane</keyword>
<protein>
    <submittedName>
        <fullName evidence="3">Uncharacterized protein</fullName>
    </submittedName>
</protein>